<proteinExistence type="inferred from homology"/>
<comment type="similarity">
    <text evidence="2">Belongs to the thymosin beta family.</text>
</comment>
<evidence type="ECO:0000313" key="7">
    <source>
        <dbReference type="EMBL" id="EFB18502.1"/>
    </source>
</evidence>
<evidence type="ECO:0000256" key="6">
    <source>
        <dbReference type="ARBA" id="ARBA00025497"/>
    </source>
</evidence>
<comment type="subcellular location">
    <subcellularLocation>
        <location evidence="1">Cytoplasm</location>
        <location evidence="1">Cytoskeleton</location>
    </subcellularLocation>
</comment>
<sequence>SALSATRSKANMAEIEEFDKLKLKEREIQEKNPLPSTETIE</sequence>
<dbReference type="InterPro" id="IPR038386">
    <property type="entry name" value="Beta-thymosin_sf"/>
</dbReference>
<feature type="non-terminal residue" evidence="7">
    <location>
        <position position="41"/>
    </location>
</feature>
<dbReference type="GO" id="GO:0005737">
    <property type="term" value="C:cytoplasm"/>
    <property type="evidence" value="ECO:0007669"/>
    <property type="project" value="TreeGrafter"/>
</dbReference>
<protein>
    <recommendedName>
        <fullName evidence="8">Thymosin beta</fullName>
    </recommendedName>
</protein>
<dbReference type="GO" id="GO:0005856">
    <property type="term" value="C:cytoskeleton"/>
    <property type="evidence" value="ECO:0007669"/>
    <property type="project" value="UniProtKB-SubCell"/>
</dbReference>
<dbReference type="Pfam" id="PF01290">
    <property type="entry name" value="Thymosin"/>
    <property type="match status" value="1"/>
</dbReference>
<accession>D2I233</accession>
<dbReference type="FunFam" id="1.20.5.520:FF:000001">
    <property type="entry name" value="Thymosin beta"/>
    <property type="match status" value="1"/>
</dbReference>
<evidence type="ECO:0008006" key="8">
    <source>
        <dbReference type="Google" id="ProtNLM"/>
    </source>
</evidence>
<evidence type="ECO:0000256" key="5">
    <source>
        <dbReference type="ARBA" id="ARBA00023212"/>
    </source>
</evidence>
<dbReference type="GO" id="GO:0003785">
    <property type="term" value="F:actin monomer binding"/>
    <property type="evidence" value="ECO:0007669"/>
    <property type="project" value="InterPro"/>
</dbReference>
<dbReference type="AlphaFoldDB" id="D2I233"/>
<dbReference type="PANTHER" id="PTHR12021:SF3">
    <property type="entry name" value="THYMOSIN BETA-4-LIKE"/>
    <property type="match status" value="1"/>
</dbReference>
<evidence type="ECO:0000256" key="2">
    <source>
        <dbReference type="ARBA" id="ARBA00009511"/>
    </source>
</evidence>
<keyword evidence="5" id="KW-0206">Cytoskeleton</keyword>
<evidence type="ECO:0000256" key="4">
    <source>
        <dbReference type="ARBA" id="ARBA00023203"/>
    </source>
</evidence>
<reference evidence="7" key="1">
    <citation type="journal article" date="2010" name="Nature">
        <title>The sequence and de novo assembly of the giant panda genome.</title>
        <authorList>
            <person name="Li R."/>
            <person name="Fan W."/>
            <person name="Tian G."/>
            <person name="Zhu H."/>
            <person name="He L."/>
            <person name="Cai J."/>
            <person name="Huang Q."/>
            <person name="Cai Q."/>
            <person name="Li B."/>
            <person name="Bai Y."/>
            <person name="Zhang Z."/>
            <person name="Zhang Y."/>
            <person name="Wang W."/>
            <person name="Li J."/>
            <person name="Wei F."/>
            <person name="Li H."/>
            <person name="Jian M."/>
            <person name="Li J."/>
            <person name="Zhang Z."/>
            <person name="Nielsen R."/>
            <person name="Li D."/>
            <person name="Gu W."/>
            <person name="Yang Z."/>
            <person name="Xuan Z."/>
            <person name="Ryder O.A."/>
            <person name="Leung F.C."/>
            <person name="Zhou Y."/>
            <person name="Cao J."/>
            <person name="Sun X."/>
            <person name="Fu Y."/>
            <person name="Fang X."/>
            <person name="Guo X."/>
            <person name="Wang B."/>
            <person name="Hou R."/>
            <person name="Shen F."/>
            <person name="Mu B."/>
            <person name="Ni P."/>
            <person name="Lin R."/>
            <person name="Qian W."/>
            <person name="Wang G."/>
            <person name="Yu C."/>
            <person name="Nie W."/>
            <person name="Wang J."/>
            <person name="Wu Z."/>
            <person name="Liang H."/>
            <person name="Min J."/>
            <person name="Wu Q."/>
            <person name="Cheng S."/>
            <person name="Ruan J."/>
            <person name="Wang M."/>
            <person name="Shi Z."/>
            <person name="Wen M."/>
            <person name="Liu B."/>
            <person name="Ren X."/>
            <person name="Zheng H."/>
            <person name="Dong D."/>
            <person name="Cook K."/>
            <person name="Shan G."/>
            <person name="Zhang H."/>
            <person name="Kosiol C."/>
            <person name="Xie X."/>
            <person name="Lu Z."/>
            <person name="Zheng H."/>
            <person name="Li Y."/>
            <person name="Steiner C.C."/>
            <person name="Lam T.T."/>
            <person name="Lin S."/>
            <person name="Zhang Q."/>
            <person name="Li G."/>
            <person name="Tian J."/>
            <person name="Gong T."/>
            <person name="Liu H."/>
            <person name="Zhang D."/>
            <person name="Fang L."/>
            <person name="Ye C."/>
            <person name="Zhang J."/>
            <person name="Hu W."/>
            <person name="Xu A."/>
            <person name="Ren Y."/>
            <person name="Zhang G."/>
            <person name="Bruford M.W."/>
            <person name="Li Q."/>
            <person name="Ma L."/>
            <person name="Guo Y."/>
            <person name="An N."/>
            <person name="Hu Y."/>
            <person name="Zheng Y."/>
            <person name="Shi Y."/>
            <person name="Li Z."/>
            <person name="Liu Q."/>
            <person name="Chen Y."/>
            <person name="Zhao J."/>
            <person name="Qu N."/>
            <person name="Zhao S."/>
            <person name="Tian F."/>
            <person name="Wang X."/>
            <person name="Wang H."/>
            <person name="Xu L."/>
            <person name="Liu X."/>
            <person name="Vinar T."/>
            <person name="Wang Y."/>
            <person name="Lam T.W."/>
            <person name="Yiu S.M."/>
            <person name="Liu S."/>
            <person name="Zhang H."/>
            <person name="Li D."/>
            <person name="Huang Y."/>
            <person name="Wang X."/>
            <person name="Yang G."/>
            <person name="Jiang Z."/>
            <person name="Wang J."/>
            <person name="Qin N."/>
            <person name="Li L."/>
            <person name="Li J."/>
            <person name="Bolund L."/>
            <person name="Kristiansen K."/>
            <person name="Wong G.K."/>
            <person name="Olson M."/>
            <person name="Zhang X."/>
            <person name="Li S."/>
            <person name="Yang H."/>
            <person name="Wang J."/>
            <person name="Wang J."/>
        </authorList>
    </citation>
    <scope>NUCLEOTIDE SEQUENCE [LARGE SCALE GENOMIC DNA]</scope>
</reference>
<keyword evidence="3" id="KW-0963">Cytoplasm</keyword>
<comment type="function">
    <text evidence="6">Plays an important role in the organization of the cytoskeleton. Binds to and sequesters actin monomers (G actin) and therefore inhibits actin polymerization.</text>
</comment>
<dbReference type="PANTHER" id="PTHR12021">
    <property type="entry name" value="THYMOSIN BETA"/>
    <property type="match status" value="1"/>
</dbReference>
<feature type="non-terminal residue" evidence="7">
    <location>
        <position position="1"/>
    </location>
</feature>
<dbReference type="SMART" id="SM00152">
    <property type="entry name" value="THY"/>
    <property type="match status" value="1"/>
</dbReference>
<gene>
    <name evidence="7" type="ORF">PANDA_019403</name>
</gene>
<evidence type="ECO:0000256" key="1">
    <source>
        <dbReference type="ARBA" id="ARBA00004245"/>
    </source>
</evidence>
<organism evidence="7">
    <name type="scientific">Ailuropoda melanoleuca</name>
    <name type="common">Giant panda</name>
    <dbReference type="NCBI Taxonomy" id="9646"/>
    <lineage>
        <taxon>Eukaryota</taxon>
        <taxon>Metazoa</taxon>
        <taxon>Chordata</taxon>
        <taxon>Craniata</taxon>
        <taxon>Vertebrata</taxon>
        <taxon>Euteleostomi</taxon>
        <taxon>Mammalia</taxon>
        <taxon>Eutheria</taxon>
        <taxon>Laurasiatheria</taxon>
        <taxon>Carnivora</taxon>
        <taxon>Caniformia</taxon>
        <taxon>Ursidae</taxon>
        <taxon>Ailuropoda</taxon>
    </lineage>
</organism>
<dbReference type="GO" id="GO:0007015">
    <property type="term" value="P:actin filament organization"/>
    <property type="evidence" value="ECO:0007669"/>
    <property type="project" value="InterPro"/>
</dbReference>
<dbReference type="GO" id="GO:0030334">
    <property type="term" value="P:regulation of cell migration"/>
    <property type="evidence" value="ECO:0007669"/>
    <property type="project" value="TreeGrafter"/>
</dbReference>
<evidence type="ECO:0000256" key="3">
    <source>
        <dbReference type="ARBA" id="ARBA00022490"/>
    </source>
</evidence>
<dbReference type="Gene3D" id="1.20.5.520">
    <property type="entry name" value="Single helix bin"/>
    <property type="match status" value="1"/>
</dbReference>
<dbReference type="InParanoid" id="D2I233"/>
<dbReference type="EMBL" id="GL194097">
    <property type="protein sequence ID" value="EFB18502.1"/>
    <property type="molecule type" value="Genomic_DNA"/>
</dbReference>
<dbReference type="InterPro" id="IPR001152">
    <property type="entry name" value="Beta-thymosin"/>
</dbReference>
<keyword evidence="4" id="KW-0009">Actin-binding</keyword>
<name>D2I233_AILME</name>